<dbReference type="GO" id="GO:0004591">
    <property type="term" value="F:oxoglutarate dehydrogenase (succinyl-transferring) activity"/>
    <property type="evidence" value="ECO:0007669"/>
    <property type="project" value="UniProtKB-EC"/>
</dbReference>
<dbReference type="InterPro" id="IPR042179">
    <property type="entry name" value="KGD_C_sf"/>
</dbReference>
<dbReference type="GO" id="GO:0006099">
    <property type="term" value="P:tricarboxylic acid cycle"/>
    <property type="evidence" value="ECO:0007669"/>
    <property type="project" value="TreeGrafter"/>
</dbReference>
<dbReference type="NCBIfam" id="NF008907">
    <property type="entry name" value="PRK12270.1"/>
    <property type="match status" value="1"/>
</dbReference>
<dbReference type="PIRSF" id="PIRSF000157">
    <property type="entry name" value="Oxoglu_dh_E1"/>
    <property type="match status" value="1"/>
</dbReference>
<gene>
    <name evidence="7" type="ORF">KTA_00230</name>
</gene>
<dbReference type="AlphaFoldDB" id="A0A455T378"/>
<dbReference type="InterPro" id="IPR001017">
    <property type="entry name" value="DH_E1"/>
</dbReference>
<dbReference type="FunFam" id="3.40.50.970:FF:000036">
    <property type="entry name" value="2-oxoglutarate dehydrogenase E1 component"/>
    <property type="match status" value="1"/>
</dbReference>
<keyword evidence="3" id="KW-0560">Oxidoreductase</keyword>
<dbReference type="GO" id="GO:0030976">
    <property type="term" value="F:thiamine pyrophosphate binding"/>
    <property type="evidence" value="ECO:0007669"/>
    <property type="project" value="InterPro"/>
</dbReference>
<dbReference type="InterPro" id="IPR029061">
    <property type="entry name" value="THDP-binding"/>
</dbReference>
<proteinExistence type="predicted"/>
<evidence type="ECO:0000313" key="7">
    <source>
        <dbReference type="EMBL" id="BBH91824.1"/>
    </source>
</evidence>
<dbReference type="Pfam" id="PF16078">
    <property type="entry name" value="2-oxogl_dehyd_N"/>
    <property type="match status" value="1"/>
</dbReference>
<sequence length="952" mass="106134">MDNLQTFYGPNAGYVLDLYERYRTDPSSVDEKTRAIFARWKPVVVEGETETPAAGRAEGAPFAVEKVVAAVALAHAIRERGHLAARLDPLGRPPQGDPALLPESHGLSEEDLARLPASVVGGHAAEGARNALEAIQRLRAMYSGTISYEFDQVKSPQERLWLRDAVGLQLFQRRLSPQASRQLLQRLTQVEVFERFLHQTYPGQKRFSIEGCDVLVPMLDELIRCALESETREVIIGMAHRGRLNVLAHVLGKSYQAILAEFAHTRHEEGVPLTDTFGFGWSGDVKYHLGAEHLLGGERSLALKIVLAPNPSHLEFVNPVVEGMTRAAQERRDRPGLPRQEPDATLPVLIHGDAAFPGEGVVAETLNLWHLQGYTVGGTIHIILNNQLGFTTEPQESRSTLFASDLAKGFSIPIIHVNADDPEAALTAIRLAHAYRDEFHKDILIELVGYRRWGHNEGDEPAFTQPQLYELIRAHPTVRELYARRLQEEGVVTPQECEQMVEEAFATLRRAKQEVDEDPRRFEQLGGNGQNGLAVELEPAPAVSAEQLRQFNRELLRWPEGFTVHPRLSRVLQRRADALEHGSIDWGHAEALAFASILADGIPIRLSGQDSERGTFSQRHAVLHDSRTGERYVPLQHLSQARASFAIHNSPLTETAVLGFEYGYSVHAPEALVLWEAQYGDFANVAQVIIDQFIASGRAKWRQQSSVVLLLPHGYEGQGPDHSSARLERFLQLSAGYNWRVANCSTAAQYYHLLRQQAHSLRHHPLPLVVLTPKSLLRHPLAAATLEELTRGRFQPILDDAEAQQRADTIRRVLLCSGKIAIDLLASEQRPRASEVAVVRIEQLYPLPEEGLRQVLSGYPAMQELVWVQEEPLNMGAWSYMAPRLQAMLAALPVPQVTLRVLARPESASPATGFMDRYEAEQRTLIEEALLGEAGVVVEKRPTEAPAGKRRR</sequence>
<dbReference type="Gene3D" id="1.10.287.1150">
    <property type="entry name" value="TPP helical domain"/>
    <property type="match status" value="1"/>
</dbReference>
<evidence type="ECO:0000256" key="3">
    <source>
        <dbReference type="ARBA" id="ARBA00023002"/>
    </source>
</evidence>
<dbReference type="InterPro" id="IPR011603">
    <property type="entry name" value="2oxoglutarate_DH_E1"/>
</dbReference>
<dbReference type="PANTHER" id="PTHR23152">
    <property type="entry name" value="2-OXOGLUTARATE DEHYDROGENASE"/>
    <property type="match status" value="1"/>
</dbReference>
<dbReference type="InterPro" id="IPR005475">
    <property type="entry name" value="Transketolase-like_Pyr-bd"/>
</dbReference>
<dbReference type="CDD" id="cd02016">
    <property type="entry name" value="TPP_E1_OGDC_like"/>
    <property type="match status" value="1"/>
</dbReference>
<organism evidence="7">
    <name type="scientific">Thermogemmatispora argillosa</name>
    <dbReference type="NCBI Taxonomy" id="2045280"/>
    <lineage>
        <taxon>Bacteria</taxon>
        <taxon>Bacillati</taxon>
        <taxon>Chloroflexota</taxon>
        <taxon>Ktedonobacteria</taxon>
        <taxon>Thermogemmatisporales</taxon>
        <taxon>Thermogemmatisporaceae</taxon>
        <taxon>Thermogemmatispora</taxon>
    </lineage>
</organism>
<dbReference type="Pfam" id="PF16870">
    <property type="entry name" value="OxoGdeHyase_C"/>
    <property type="match status" value="1"/>
</dbReference>
<dbReference type="Pfam" id="PF02779">
    <property type="entry name" value="Transket_pyr"/>
    <property type="match status" value="1"/>
</dbReference>
<evidence type="ECO:0000256" key="1">
    <source>
        <dbReference type="ARBA" id="ARBA00001964"/>
    </source>
</evidence>
<dbReference type="Gene3D" id="3.40.50.970">
    <property type="match status" value="1"/>
</dbReference>
<dbReference type="SUPFAM" id="SSF52518">
    <property type="entry name" value="Thiamin diphosphate-binding fold (THDP-binding)"/>
    <property type="match status" value="2"/>
</dbReference>
<dbReference type="GO" id="GO:0045252">
    <property type="term" value="C:oxoglutarate dehydrogenase complex"/>
    <property type="evidence" value="ECO:0007669"/>
    <property type="project" value="TreeGrafter"/>
</dbReference>
<dbReference type="SMART" id="SM00861">
    <property type="entry name" value="Transket_pyr"/>
    <property type="match status" value="1"/>
</dbReference>
<dbReference type="Pfam" id="PF00676">
    <property type="entry name" value="E1_dh"/>
    <property type="match status" value="1"/>
</dbReference>
<dbReference type="EMBL" id="AP019377">
    <property type="protein sequence ID" value="BBH91824.1"/>
    <property type="molecule type" value="Genomic_DNA"/>
</dbReference>
<evidence type="ECO:0000256" key="5">
    <source>
        <dbReference type="ARBA" id="ARBA00051911"/>
    </source>
</evidence>
<evidence type="ECO:0000256" key="2">
    <source>
        <dbReference type="ARBA" id="ARBA00012280"/>
    </source>
</evidence>
<dbReference type="InterPro" id="IPR032106">
    <property type="entry name" value="2-oxogl_dehyd_N"/>
</dbReference>
<dbReference type="InterPro" id="IPR031717">
    <property type="entry name" value="ODO-1/KGD_C"/>
</dbReference>
<protein>
    <recommendedName>
        <fullName evidence="2">oxoglutarate dehydrogenase (succinyl-transferring)</fullName>
        <ecNumber evidence="2">1.2.4.2</ecNumber>
    </recommendedName>
</protein>
<accession>A0A455T378</accession>
<dbReference type="NCBIfam" id="NF006914">
    <property type="entry name" value="PRK09404.1"/>
    <property type="match status" value="1"/>
</dbReference>
<dbReference type="PANTHER" id="PTHR23152:SF4">
    <property type="entry name" value="2-OXOADIPATE DEHYDROGENASE COMPLEX COMPONENT E1"/>
    <property type="match status" value="1"/>
</dbReference>
<comment type="catalytic activity">
    <reaction evidence="5">
        <text>N(6)-[(R)-lipoyl]-L-lysyl-[protein] + 2-oxoglutarate + H(+) = N(6)-[(R)-S(8)-succinyldihydrolipoyl]-L-lysyl-[protein] + CO2</text>
        <dbReference type="Rhea" id="RHEA:12188"/>
        <dbReference type="Rhea" id="RHEA-COMP:10474"/>
        <dbReference type="Rhea" id="RHEA-COMP:20092"/>
        <dbReference type="ChEBI" id="CHEBI:15378"/>
        <dbReference type="ChEBI" id="CHEBI:16526"/>
        <dbReference type="ChEBI" id="CHEBI:16810"/>
        <dbReference type="ChEBI" id="CHEBI:83099"/>
        <dbReference type="ChEBI" id="CHEBI:83120"/>
        <dbReference type="EC" id="1.2.4.2"/>
    </reaction>
</comment>
<reference evidence="7" key="1">
    <citation type="submission" date="2018-12" db="EMBL/GenBank/DDBJ databases">
        <title>Novel natural products biosynthetic potential of the class Ktedonobacteria.</title>
        <authorList>
            <person name="Zheng Y."/>
            <person name="Saitou A."/>
            <person name="Wang C.M."/>
            <person name="Toyoda A."/>
            <person name="Minakuchi Y."/>
            <person name="Sekiguchi Y."/>
            <person name="Ueda K."/>
            <person name="Takano H."/>
            <person name="Sakai Y."/>
            <person name="Yokota A."/>
            <person name="Yabe S."/>
        </authorList>
    </citation>
    <scope>NUCLEOTIDE SEQUENCE</scope>
    <source>
        <strain evidence="7">A3-2</strain>
    </source>
</reference>
<dbReference type="Gene3D" id="3.40.50.12470">
    <property type="match status" value="1"/>
</dbReference>
<dbReference type="Gene3D" id="3.40.50.11610">
    <property type="entry name" value="Multifunctional 2-oxoglutarate metabolism enzyme, C-terminal domain"/>
    <property type="match status" value="1"/>
</dbReference>
<comment type="cofactor">
    <cofactor evidence="1">
        <name>thiamine diphosphate</name>
        <dbReference type="ChEBI" id="CHEBI:58937"/>
    </cofactor>
</comment>
<dbReference type="GO" id="GO:0005829">
    <property type="term" value="C:cytosol"/>
    <property type="evidence" value="ECO:0007669"/>
    <property type="project" value="TreeGrafter"/>
</dbReference>
<dbReference type="EC" id="1.2.4.2" evidence="2"/>
<evidence type="ECO:0000259" key="6">
    <source>
        <dbReference type="SMART" id="SM00861"/>
    </source>
</evidence>
<name>A0A455T378_9CHLR</name>
<feature type="domain" description="Transketolase-like pyrimidine-binding" evidence="6">
    <location>
        <begin position="584"/>
        <end position="779"/>
    </location>
</feature>
<evidence type="ECO:0000256" key="4">
    <source>
        <dbReference type="ARBA" id="ARBA00023052"/>
    </source>
</evidence>
<keyword evidence="4" id="KW-0786">Thiamine pyrophosphate</keyword>
<dbReference type="NCBIfam" id="TIGR00239">
    <property type="entry name" value="2oxo_dh_E1"/>
    <property type="match status" value="1"/>
</dbReference>